<gene>
    <name evidence="7" type="ORF">FNV43_RR06229</name>
</gene>
<accession>A0A8K0HE45</accession>
<dbReference type="OrthoDB" id="1711136at2759"/>
<proteinExistence type="predicted"/>
<feature type="domain" description="RING-type" evidence="6">
    <location>
        <begin position="284"/>
        <end position="319"/>
    </location>
</feature>
<protein>
    <recommendedName>
        <fullName evidence="6">RING-type domain-containing protein</fullName>
    </recommendedName>
</protein>
<comment type="caution">
    <text evidence="7">The sequence shown here is derived from an EMBL/GenBank/DDBJ whole genome shotgun (WGS) entry which is preliminary data.</text>
</comment>
<dbReference type="PROSITE" id="PS50089">
    <property type="entry name" value="ZF_RING_2"/>
    <property type="match status" value="1"/>
</dbReference>
<sequence length="331" mass="36934">MAVEARQYLMNPVQLIANRDFMKFNQENGNIFVTEMDSTLPLAPTMAETLLPPYQSPVCDAKASLNNNKADSGLTYNIPTTRKRPRESIMDHEFNANFIVPQKSKHGVYAFLDRDIVSQIHQQQSEIDRFIAHHTETVRLELDEQRKRQTRMLVSAVEEGIAKKLKEKDEEIQRMEKLNWVLQERVRNLCVENQIWRELAQTNEAAANSLRSNLEHVLAHVGDDRQAVAGAGGPAMVEEDAESSCGSNDFGREAEERCGVPAENVAVEGLVPAKDGSGSKRNCCRGCGVRESSVLLLPCRHLCLCTTCGSHHRTCPVCSSVTTTSVHVNFS</sequence>
<dbReference type="PANTHER" id="PTHR42647:SF55">
    <property type="entry name" value="BOI-RELATED E3 UBIQUITIN-PROTEIN LIGASE 1"/>
    <property type="match status" value="1"/>
</dbReference>
<evidence type="ECO:0000259" key="6">
    <source>
        <dbReference type="PROSITE" id="PS50089"/>
    </source>
</evidence>
<dbReference type="GO" id="GO:0043067">
    <property type="term" value="P:regulation of programmed cell death"/>
    <property type="evidence" value="ECO:0007669"/>
    <property type="project" value="TreeGrafter"/>
</dbReference>
<dbReference type="PANTHER" id="PTHR42647">
    <property type="entry name" value="SBP (S-RIBONUCLEASE BINDING PROTEIN) FAMILY PROTEIN"/>
    <property type="match status" value="1"/>
</dbReference>
<name>A0A8K0HE45_9ROSA</name>
<dbReference type="AlphaFoldDB" id="A0A8K0HE45"/>
<evidence type="ECO:0000313" key="8">
    <source>
        <dbReference type="Proteomes" id="UP000796880"/>
    </source>
</evidence>
<keyword evidence="1" id="KW-0479">Metal-binding</keyword>
<feature type="coiled-coil region" evidence="5">
    <location>
        <begin position="158"/>
        <end position="185"/>
    </location>
</feature>
<evidence type="ECO:0000313" key="7">
    <source>
        <dbReference type="EMBL" id="KAF3450149.1"/>
    </source>
</evidence>
<organism evidence="7 8">
    <name type="scientific">Rhamnella rubrinervis</name>
    <dbReference type="NCBI Taxonomy" id="2594499"/>
    <lineage>
        <taxon>Eukaryota</taxon>
        <taxon>Viridiplantae</taxon>
        <taxon>Streptophyta</taxon>
        <taxon>Embryophyta</taxon>
        <taxon>Tracheophyta</taxon>
        <taxon>Spermatophyta</taxon>
        <taxon>Magnoliopsida</taxon>
        <taxon>eudicotyledons</taxon>
        <taxon>Gunneridae</taxon>
        <taxon>Pentapetalae</taxon>
        <taxon>rosids</taxon>
        <taxon>fabids</taxon>
        <taxon>Rosales</taxon>
        <taxon>Rhamnaceae</taxon>
        <taxon>rhamnoid group</taxon>
        <taxon>Rhamneae</taxon>
        <taxon>Rhamnella</taxon>
    </lineage>
</organism>
<evidence type="ECO:0000256" key="1">
    <source>
        <dbReference type="ARBA" id="ARBA00022723"/>
    </source>
</evidence>
<dbReference type="EMBL" id="VOIH02000003">
    <property type="protein sequence ID" value="KAF3450149.1"/>
    <property type="molecule type" value="Genomic_DNA"/>
</dbReference>
<dbReference type="GO" id="GO:0004842">
    <property type="term" value="F:ubiquitin-protein transferase activity"/>
    <property type="evidence" value="ECO:0007669"/>
    <property type="project" value="TreeGrafter"/>
</dbReference>
<dbReference type="CDD" id="cd16649">
    <property type="entry name" value="mRING-HC-C3HC5_CGRF1-like"/>
    <property type="match status" value="1"/>
</dbReference>
<reference evidence="7" key="1">
    <citation type="submission" date="2020-03" db="EMBL/GenBank/DDBJ databases">
        <title>A high-quality chromosome-level genome assembly of a woody plant with both climbing and erect habits, Rhamnella rubrinervis.</title>
        <authorList>
            <person name="Lu Z."/>
            <person name="Yang Y."/>
            <person name="Zhu X."/>
            <person name="Sun Y."/>
        </authorList>
    </citation>
    <scope>NUCLEOTIDE SEQUENCE</scope>
    <source>
        <strain evidence="7">BYM</strain>
        <tissue evidence="7">Leaf</tissue>
    </source>
</reference>
<dbReference type="GO" id="GO:0008270">
    <property type="term" value="F:zinc ion binding"/>
    <property type="evidence" value="ECO:0007669"/>
    <property type="project" value="UniProtKB-KW"/>
</dbReference>
<dbReference type="PIRSF" id="PIRSF036836">
    <property type="entry name" value="RNase_bind_SBP1"/>
    <property type="match status" value="1"/>
</dbReference>
<keyword evidence="2 4" id="KW-0863">Zinc-finger</keyword>
<keyword evidence="3" id="KW-0862">Zinc</keyword>
<evidence type="ECO:0000256" key="4">
    <source>
        <dbReference type="PROSITE-ProRule" id="PRU00175"/>
    </source>
</evidence>
<evidence type="ECO:0000256" key="5">
    <source>
        <dbReference type="SAM" id="Coils"/>
    </source>
</evidence>
<dbReference type="InterPro" id="IPR001841">
    <property type="entry name" value="Znf_RING"/>
</dbReference>
<keyword evidence="8" id="KW-1185">Reference proteome</keyword>
<dbReference type="Proteomes" id="UP000796880">
    <property type="component" value="Unassembled WGS sequence"/>
</dbReference>
<evidence type="ECO:0000256" key="3">
    <source>
        <dbReference type="ARBA" id="ARBA00022833"/>
    </source>
</evidence>
<evidence type="ECO:0000256" key="2">
    <source>
        <dbReference type="ARBA" id="ARBA00022771"/>
    </source>
</evidence>
<dbReference type="InterPro" id="IPR013083">
    <property type="entry name" value="Znf_RING/FYVE/PHD"/>
</dbReference>
<keyword evidence="5" id="KW-0175">Coiled coil</keyword>
<dbReference type="Gene3D" id="3.30.40.10">
    <property type="entry name" value="Zinc/RING finger domain, C3HC4 (zinc finger)"/>
    <property type="match status" value="1"/>
</dbReference>
<dbReference type="Pfam" id="PF13920">
    <property type="entry name" value="zf-C3HC4_3"/>
    <property type="match status" value="1"/>
</dbReference>